<dbReference type="AlphaFoldDB" id="A0AAN8I0U6"/>
<gene>
    <name evidence="1" type="ORF">CgunFtcFv8_027884</name>
</gene>
<sequence length="104" mass="12182">MLGFQELKLKFFPAFTLRDVRKKNILGWNGTDWYELCQRGQASSKQARAASLTGDVCIEIERRNLSYSQKLEIYRDNGMPWMEPILLTLPQKWKQPKSSKFSHS</sequence>
<dbReference type="Proteomes" id="UP001331515">
    <property type="component" value="Unassembled WGS sequence"/>
</dbReference>
<protein>
    <submittedName>
        <fullName evidence="1">Uncharacterized protein</fullName>
    </submittedName>
</protein>
<keyword evidence="2" id="KW-1185">Reference proteome</keyword>
<proteinExistence type="predicted"/>
<dbReference type="EMBL" id="JAURVH010000042">
    <property type="protein sequence ID" value="KAK5936289.1"/>
    <property type="molecule type" value="Genomic_DNA"/>
</dbReference>
<comment type="caution">
    <text evidence="1">The sequence shown here is derived from an EMBL/GenBank/DDBJ whole genome shotgun (WGS) entry which is preliminary data.</text>
</comment>
<name>A0AAN8I0U6_CHAGU</name>
<accession>A0AAN8I0U6</accession>
<organism evidence="1 2">
    <name type="scientific">Champsocephalus gunnari</name>
    <name type="common">Mackerel icefish</name>
    <dbReference type="NCBI Taxonomy" id="52237"/>
    <lineage>
        <taxon>Eukaryota</taxon>
        <taxon>Metazoa</taxon>
        <taxon>Chordata</taxon>
        <taxon>Craniata</taxon>
        <taxon>Vertebrata</taxon>
        <taxon>Euteleostomi</taxon>
        <taxon>Actinopterygii</taxon>
        <taxon>Neopterygii</taxon>
        <taxon>Teleostei</taxon>
        <taxon>Neoteleostei</taxon>
        <taxon>Acanthomorphata</taxon>
        <taxon>Eupercaria</taxon>
        <taxon>Perciformes</taxon>
        <taxon>Notothenioidei</taxon>
        <taxon>Channichthyidae</taxon>
        <taxon>Champsocephalus</taxon>
    </lineage>
</organism>
<reference evidence="1 2" key="1">
    <citation type="journal article" date="2023" name="Mol. Biol. Evol.">
        <title>Genomics of Secondarily Temperate Adaptation in the Only Non-Antarctic Icefish.</title>
        <authorList>
            <person name="Rivera-Colon A.G."/>
            <person name="Rayamajhi N."/>
            <person name="Minhas B.F."/>
            <person name="Madrigal G."/>
            <person name="Bilyk K.T."/>
            <person name="Yoon V."/>
            <person name="Hune M."/>
            <person name="Gregory S."/>
            <person name="Cheng C.H.C."/>
            <person name="Catchen J.M."/>
        </authorList>
    </citation>
    <scope>NUCLEOTIDE SEQUENCE [LARGE SCALE GENOMIC DNA]</scope>
    <source>
        <tissue evidence="1">White muscle</tissue>
    </source>
</reference>
<evidence type="ECO:0000313" key="2">
    <source>
        <dbReference type="Proteomes" id="UP001331515"/>
    </source>
</evidence>
<evidence type="ECO:0000313" key="1">
    <source>
        <dbReference type="EMBL" id="KAK5936289.1"/>
    </source>
</evidence>